<evidence type="ECO:0000259" key="3">
    <source>
        <dbReference type="Pfam" id="PF05257"/>
    </source>
</evidence>
<proteinExistence type="predicted"/>
<dbReference type="SUPFAM" id="SSF47090">
    <property type="entry name" value="PGBD-like"/>
    <property type="match status" value="1"/>
</dbReference>
<evidence type="ECO:0000259" key="2">
    <source>
        <dbReference type="Pfam" id="PF01471"/>
    </source>
</evidence>
<dbReference type="RefSeq" id="WP_150333044.1">
    <property type="nucleotide sequence ID" value="NZ_CP044108.1"/>
</dbReference>
<dbReference type="Pfam" id="PF01471">
    <property type="entry name" value="PG_binding_1"/>
    <property type="match status" value="1"/>
</dbReference>
<dbReference type="EMBL" id="CP044108">
    <property type="protein sequence ID" value="QEU11659.1"/>
    <property type="molecule type" value="Genomic_DNA"/>
</dbReference>
<dbReference type="InterPro" id="IPR036365">
    <property type="entry name" value="PGBD-like_sf"/>
</dbReference>
<feature type="compositionally biased region" description="Polar residues" evidence="1">
    <location>
        <begin position="124"/>
        <end position="141"/>
    </location>
</feature>
<gene>
    <name evidence="4" type="ORF">FOB48_04675</name>
</gene>
<dbReference type="Gene3D" id="1.10.101.10">
    <property type="entry name" value="PGBD-like superfamily/PGBD"/>
    <property type="match status" value="1"/>
</dbReference>
<evidence type="ECO:0000256" key="1">
    <source>
        <dbReference type="SAM" id="MobiDB-lite"/>
    </source>
</evidence>
<keyword evidence="5" id="KW-1185">Reference proteome</keyword>
<dbReference type="InterPro" id="IPR036366">
    <property type="entry name" value="PGBDSf"/>
</dbReference>
<accession>A0ABX6A395</accession>
<feature type="domain" description="Peptidase C51" evidence="3">
    <location>
        <begin position="47"/>
        <end position="129"/>
    </location>
</feature>
<dbReference type="Pfam" id="PF05257">
    <property type="entry name" value="CHAP"/>
    <property type="match status" value="1"/>
</dbReference>
<feature type="domain" description="Peptidoglycan binding-like" evidence="2">
    <location>
        <begin position="233"/>
        <end position="282"/>
    </location>
</feature>
<dbReference type="InterPro" id="IPR002477">
    <property type="entry name" value="Peptidoglycan-bd-like"/>
</dbReference>
<sequence length="289" mass="31816">MSARKVLAIAAGEVGYSRWSDPKRGTKYARETQPVLWPNEKWLLASGVSYCDIFVTWVFWKAGCLNILPGKQSYNVNYRASHGGHVSKSQAQPGDVLVFDWDMSTKRANHVGILEKRLSSGNFQTIEGNTTTGTRGSQSNGGRVARRVRRPSQVRYVIRPNWKAAPATGGGKGTAKPVTVSKAPAFPLPAGYYYGPPSGPRQSVSGRTRNSRVPGDVIQVNGRWRSKGLAVWQARMQARGWNIGKDGADGRYGNDTERVVRRFQKNKNLGVDGKIGPKTWRAAFELPVT</sequence>
<dbReference type="Gene3D" id="3.90.1720.10">
    <property type="entry name" value="endopeptidase domain like (from Nostoc punctiforme)"/>
    <property type="match status" value="1"/>
</dbReference>
<name>A0ABX6A395_9MICO</name>
<reference evidence="4 5" key="1">
    <citation type="submission" date="2019-09" db="EMBL/GenBank/DDBJ databases">
        <title>FDA dAtabase for Regulatory Grade micrObial Sequences (FDA-ARGOS): Supporting development and validation of Infectious Disease Dx tests.</title>
        <authorList>
            <person name="Sciortino C."/>
            <person name="Tallon L."/>
            <person name="Sadzewicz L."/>
            <person name="Vavikolanu K."/>
            <person name="Mehta A."/>
            <person name="Aluvathingal J."/>
            <person name="Nadendla S."/>
            <person name="Nandy P."/>
            <person name="Geyer C."/>
            <person name="Yan Y."/>
            <person name="Sichtig H."/>
        </authorList>
    </citation>
    <scope>NUCLEOTIDE SEQUENCE [LARGE SCALE GENOMIC DNA]</scope>
    <source>
        <strain evidence="4 5">FDAARGOS_640</strain>
    </source>
</reference>
<organism evidence="4 5">
    <name type="scientific">Dermabacter vaginalis</name>
    <dbReference type="NCBI Taxonomy" id="1630135"/>
    <lineage>
        <taxon>Bacteria</taxon>
        <taxon>Bacillati</taxon>
        <taxon>Actinomycetota</taxon>
        <taxon>Actinomycetes</taxon>
        <taxon>Micrococcales</taxon>
        <taxon>Dermabacteraceae</taxon>
        <taxon>Dermabacter</taxon>
    </lineage>
</organism>
<dbReference type="InterPro" id="IPR007921">
    <property type="entry name" value="CHAP_dom"/>
</dbReference>
<dbReference type="InterPro" id="IPR038765">
    <property type="entry name" value="Papain-like_cys_pep_sf"/>
</dbReference>
<feature type="region of interest" description="Disordered" evidence="1">
    <location>
        <begin position="124"/>
        <end position="147"/>
    </location>
</feature>
<evidence type="ECO:0000313" key="5">
    <source>
        <dbReference type="Proteomes" id="UP000323865"/>
    </source>
</evidence>
<evidence type="ECO:0000313" key="4">
    <source>
        <dbReference type="EMBL" id="QEU11659.1"/>
    </source>
</evidence>
<dbReference type="SUPFAM" id="SSF54001">
    <property type="entry name" value="Cysteine proteinases"/>
    <property type="match status" value="1"/>
</dbReference>
<dbReference type="Proteomes" id="UP000323865">
    <property type="component" value="Chromosome"/>
</dbReference>
<protein>
    <submittedName>
        <fullName evidence="4">CHAP domain-containing protein</fullName>
    </submittedName>
</protein>